<dbReference type="SMART" id="SM01323">
    <property type="entry name" value="YajC"/>
    <property type="match status" value="1"/>
</dbReference>
<keyword evidence="8" id="KW-0811">Translocation</keyword>
<evidence type="ECO:0000256" key="5">
    <source>
        <dbReference type="ARBA" id="ARBA00022692"/>
    </source>
</evidence>
<dbReference type="InterPro" id="IPR003849">
    <property type="entry name" value="Preprotein_translocase_YajC"/>
</dbReference>
<dbReference type="GO" id="GO:0005886">
    <property type="term" value="C:plasma membrane"/>
    <property type="evidence" value="ECO:0007669"/>
    <property type="project" value="UniProtKB-SubCell"/>
</dbReference>
<dbReference type="PANTHER" id="PTHR33909:SF1">
    <property type="entry name" value="SEC TRANSLOCON ACCESSORY COMPLEX SUBUNIT YAJC"/>
    <property type="match status" value="1"/>
</dbReference>
<comment type="caution">
    <text evidence="13">The sequence shown here is derived from an EMBL/GenBank/DDBJ whole genome shotgun (WGS) entry which is preliminary data.</text>
</comment>
<keyword evidence="5 11" id="KW-0812">Transmembrane</keyword>
<evidence type="ECO:0000256" key="1">
    <source>
        <dbReference type="ARBA" id="ARBA00004162"/>
    </source>
</evidence>
<keyword evidence="9 11" id="KW-0472">Membrane</keyword>
<sequence length="173" mass="18279">MKKKIVSSLAAAVFTSAMAGFTSLNAFAEDAAAASGSAEGQQAGLGSLLSMPLMLIVMFVLLYFMAIRPQKKRDKEMKEMQESLQVGDEIVTGGGIVGIVVSVGEDTVVIETGGAKHKLRIKNWAITENVSAAERIKEAKAAGKKSSSVASAAVVDDDDSKPKKKKKDSEEEE</sequence>
<organism evidence="13 14">
    <name type="scientific">Ruminococcus flavefaciens 007c</name>
    <dbReference type="NCBI Taxonomy" id="1341157"/>
    <lineage>
        <taxon>Bacteria</taxon>
        <taxon>Bacillati</taxon>
        <taxon>Bacillota</taxon>
        <taxon>Clostridia</taxon>
        <taxon>Eubacteriales</taxon>
        <taxon>Oscillospiraceae</taxon>
        <taxon>Ruminococcus</taxon>
    </lineage>
</organism>
<comment type="similarity">
    <text evidence="2">Belongs to the YajC family.</text>
</comment>
<evidence type="ECO:0000256" key="11">
    <source>
        <dbReference type="SAM" id="Phobius"/>
    </source>
</evidence>
<feature type="chain" id="PRO_5038981049" description="Preprotein translocase subunit YajC" evidence="12">
    <location>
        <begin position="20"/>
        <end position="173"/>
    </location>
</feature>
<dbReference type="EMBL" id="ATAX01000028">
    <property type="protein sequence ID" value="EWM52761.1"/>
    <property type="molecule type" value="Genomic_DNA"/>
</dbReference>
<evidence type="ECO:0000256" key="3">
    <source>
        <dbReference type="ARBA" id="ARBA00022448"/>
    </source>
</evidence>
<evidence type="ECO:0000256" key="7">
    <source>
        <dbReference type="ARBA" id="ARBA00022989"/>
    </source>
</evidence>
<evidence type="ECO:0008006" key="15">
    <source>
        <dbReference type="Google" id="ProtNLM"/>
    </source>
</evidence>
<proteinExistence type="inferred from homology"/>
<feature type="transmembrane region" description="Helical" evidence="11">
    <location>
        <begin position="44"/>
        <end position="67"/>
    </location>
</feature>
<dbReference type="PRINTS" id="PR01853">
    <property type="entry name" value="YAJCTRNLCASE"/>
</dbReference>
<evidence type="ECO:0000313" key="13">
    <source>
        <dbReference type="EMBL" id="EWM52761.1"/>
    </source>
</evidence>
<dbReference type="GO" id="GO:0015031">
    <property type="term" value="P:protein transport"/>
    <property type="evidence" value="ECO:0007669"/>
    <property type="project" value="UniProtKB-KW"/>
</dbReference>
<feature type="compositionally biased region" description="Low complexity" evidence="10">
    <location>
        <begin position="144"/>
        <end position="154"/>
    </location>
</feature>
<dbReference type="eggNOG" id="COG1862">
    <property type="taxonomic scope" value="Bacteria"/>
</dbReference>
<dbReference type="NCBIfam" id="TIGR00739">
    <property type="entry name" value="yajC"/>
    <property type="match status" value="1"/>
</dbReference>
<dbReference type="Pfam" id="PF02699">
    <property type="entry name" value="YajC"/>
    <property type="match status" value="1"/>
</dbReference>
<evidence type="ECO:0000256" key="6">
    <source>
        <dbReference type="ARBA" id="ARBA00022927"/>
    </source>
</evidence>
<name>W7UCF4_RUMFL</name>
<keyword evidence="14" id="KW-1185">Reference proteome</keyword>
<dbReference type="PANTHER" id="PTHR33909">
    <property type="entry name" value="SEC TRANSLOCON ACCESSORY COMPLEX SUBUNIT YAJC"/>
    <property type="match status" value="1"/>
</dbReference>
<keyword evidence="7 11" id="KW-1133">Transmembrane helix</keyword>
<protein>
    <recommendedName>
        <fullName evidence="15">Preprotein translocase subunit YajC</fullName>
    </recommendedName>
</protein>
<reference evidence="13 14" key="1">
    <citation type="journal article" date="2014" name="PLoS ONE">
        <title>Rumen cellulosomics: divergent fiber-degrading strategies revealed by comparative genome-wide analysis of six ruminococcal strains.</title>
        <authorList>
            <person name="Dassa B."/>
            <person name="Borovok I."/>
            <person name="Ruimy-Israeli V."/>
            <person name="Lamed R."/>
            <person name="Flint H.J."/>
            <person name="Duncan S.H."/>
            <person name="Henrissat B."/>
            <person name="Coutinho P."/>
            <person name="Morrison M."/>
            <person name="Mosoni P."/>
            <person name="Yeoman C.J."/>
            <person name="White B.A."/>
            <person name="Bayer E.A."/>
        </authorList>
    </citation>
    <scope>NUCLEOTIDE SEQUENCE [LARGE SCALE GENOMIC DNA]</scope>
    <source>
        <strain evidence="13 14">007c</strain>
    </source>
</reference>
<feature type="signal peptide" evidence="12">
    <location>
        <begin position="1"/>
        <end position="19"/>
    </location>
</feature>
<dbReference type="AlphaFoldDB" id="W7UCF4"/>
<feature type="region of interest" description="Disordered" evidence="10">
    <location>
        <begin position="140"/>
        <end position="173"/>
    </location>
</feature>
<evidence type="ECO:0000256" key="2">
    <source>
        <dbReference type="ARBA" id="ARBA00006742"/>
    </source>
</evidence>
<accession>W7UCF4</accession>
<dbReference type="RefSeq" id="WP_019680125.1">
    <property type="nucleotide sequence ID" value="NZ_ATAX01000028.1"/>
</dbReference>
<dbReference type="PATRIC" id="fig|1341157.4.peg.2217"/>
<dbReference type="Proteomes" id="UP000019365">
    <property type="component" value="Unassembled WGS sequence"/>
</dbReference>
<evidence type="ECO:0000256" key="8">
    <source>
        <dbReference type="ARBA" id="ARBA00023010"/>
    </source>
</evidence>
<keyword evidence="6" id="KW-0653">Protein transport</keyword>
<gene>
    <name evidence="13" type="ORF">RF007C_14105</name>
</gene>
<comment type="subcellular location">
    <subcellularLocation>
        <location evidence="1">Cell membrane</location>
        <topology evidence="1">Single-pass membrane protein</topology>
    </subcellularLocation>
</comment>
<keyword evidence="12" id="KW-0732">Signal</keyword>
<keyword evidence="4" id="KW-1003">Cell membrane</keyword>
<evidence type="ECO:0000256" key="9">
    <source>
        <dbReference type="ARBA" id="ARBA00023136"/>
    </source>
</evidence>
<evidence type="ECO:0000256" key="12">
    <source>
        <dbReference type="SAM" id="SignalP"/>
    </source>
</evidence>
<evidence type="ECO:0000313" key="14">
    <source>
        <dbReference type="Proteomes" id="UP000019365"/>
    </source>
</evidence>
<evidence type="ECO:0000256" key="10">
    <source>
        <dbReference type="SAM" id="MobiDB-lite"/>
    </source>
</evidence>
<keyword evidence="3" id="KW-0813">Transport</keyword>
<evidence type="ECO:0000256" key="4">
    <source>
        <dbReference type="ARBA" id="ARBA00022475"/>
    </source>
</evidence>